<feature type="non-terminal residue" evidence="2">
    <location>
        <position position="443"/>
    </location>
</feature>
<accession>A0A1X0QY01</accession>
<dbReference type="EMBL" id="KV921966">
    <property type="protein sequence ID" value="ORE04611.1"/>
    <property type="molecule type" value="Genomic_DNA"/>
</dbReference>
<name>A0A1X0QY01_RHIZD</name>
<dbReference type="InterPro" id="IPR001932">
    <property type="entry name" value="PPM-type_phosphatase-like_dom"/>
</dbReference>
<dbReference type="Gene3D" id="3.60.40.10">
    <property type="entry name" value="PPM-type phosphatase domain"/>
    <property type="match status" value="1"/>
</dbReference>
<feature type="domain" description="PPM-type phosphatase" evidence="1">
    <location>
        <begin position="36"/>
        <end position="267"/>
    </location>
</feature>
<dbReference type="Proteomes" id="UP000242414">
    <property type="component" value="Unassembled WGS sequence"/>
</dbReference>
<protein>
    <submittedName>
        <fullName evidence="2">Protein serine/threonine phosphatase 2C</fullName>
    </submittedName>
</protein>
<dbReference type="Pfam" id="PF00481">
    <property type="entry name" value="PP2C"/>
    <property type="match status" value="1"/>
</dbReference>
<dbReference type="CDD" id="cd00143">
    <property type="entry name" value="PP2Cc"/>
    <property type="match status" value="1"/>
</dbReference>
<dbReference type="InterPro" id="IPR015655">
    <property type="entry name" value="PP2C"/>
</dbReference>
<proteinExistence type="predicted"/>
<dbReference type="PANTHER" id="PTHR47992">
    <property type="entry name" value="PROTEIN PHOSPHATASE"/>
    <property type="match status" value="1"/>
</dbReference>
<dbReference type="GO" id="GO:0004722">
    <property type="term" value="F:protein serine/threonine phosphatase activity"/>
    <property type="evidence" value="ECO:0007669"/>
    <property type="project" value="InterPro"/>
</dbReference>
<dbReference type="InterPro" id="IPR036457">
    <property type="entry name" value="PPM-type-like_dom_sf"/>
</dbReference>
<reference evidence="2" key="1">
    <citation type="journal article" date="2016" name="Proc. Natl. Acad. Sci. U.S.A.">
        <title>Lipid metabolic changes in an early divergent fungus govern the establishment of a mutualistic symbiosis with endobacteria.</title>
        <authorList>
            <person name="Lastovetsky O.A."/>
            <person name="Gaspar M.L."/>
            <person name="Mondo S.J."/>
            <person name="LaButti K.M."/>
            <person name="Sandor L."/>
            <person name="Grigoriev I.V."/>
            <person name="Henry S.A."/>
            <person name="Pawlowska T.E."/>
        </authorList>
    </citation>
    <scope>NUCLEOTIDE SEQUENCE [LARGE SCALE GENOMIC DNA]</scope>
    <source>
        <strain evidence="2">ATCC 52814</strain>
    </source>
</reference>
<dbReference type="AlphaFoldDB" id="A0A1X0QY01"/>
<evidence type="ECO:0000313" key="2">
    <source>
        <dbReference type="EMBL" id="ORE04611.1"/>
    </source>
</evidence>
<evidence type="ECO:0000259" key="1">
    <source>
        <dbReference type="PROSITE" id="PS51746"/>
    </source>
</evidence>
<organism evidence="2">
    <name type="scientific">Rhizopus microsporus var. microsporus</name>
    <dbReference type="NCBI Taxonomy" id="86635"/>
    <lineage>
        <taxon>Eukaryota</taxon>
        <taxon>Fungi</taxon>
        <taxon>Fungi incertae sedis</taxon>
        <taxon>Mucoromycota</taxon>
        <taxon>Mucoromycotina</taxon>
        <taxon>Mucoromycetes</taxon>
        <taxon>Mucorales</taxon>
        <taxon>Mucorineae</taxon>
        <taxon>Rhizopodaceae</taxon>
        <taxon>Rhizopus</taxon>
    </lineage>
</organism>
<dbReference type="VEuPathDB" id="FungiDB:BCV72DRAFT_182175"/>
<dbReference type="OrthoDB" id="416093at2759"/>
<dbReference type="PROSITE" id="PS51746">
    <property type="entry name" value="PPM_2"/>
    <property type="match status" value="1"/>
</dbReference>
<gene>
    <name evidence="2" type="ORF">BCV72DRAFT_182175</name>
</gene>
<sequence length="443" mass="49568">MTKEADRAYFGIFDGLAHRLHDRIESVTLDDFAKVLTFLRAYRGYFRRFPIPKVLETLVDNDGRPKEGVDIHDLTLEQRLTLAFLEADMQCLKQLRGEFDDSHEDHEGSTGSIAVIEPRDKKAFWESEEYDIVIGHVGDTRILLCDSSSGEVVPLTTGDHHPGNPAEIERLRKYAGFVTTDSWGDERIMGMLATSRAFGDAKLKKYGVSAEPDIVLVTDGITSVLSDQEVVDIVKQHNEPARAARKVVDTADELHSEDNITAMVVRLKDWGKRMHDHTSDLRVYRLESSTMNDAFHGGQTLEDELLGKGYLNEVPLGSSLAAELQSATNDHHEPVQTTIDPPSKLASMAMDRRSLSCDVTSPLLSPLQWSASTGIRSRRSSFSSSWSSLNDPEDDDPFDVLKRQLEDLNTAVWETKTVHKRLSKTLSLDETLQGLVTFAPPFE</sequence>
<dbReference type="SMART" id="SM00332">
    <property type="entry name" value="PP2Cc"/>
    <property type="match status" value="1"/>
</dbReference>
<dbReference type="SUPFAM" id="SSF81606">
    <property type="entry name" value="PP2C-like"/>
    <property type="match status" value="1"/>
</dbReference>